<dbReference type="EMBL" id="CM037158">
    <property type="protein sequence ID" value="KAH7852212.1"/>
    <property type="molecule type" value="Genomic_DNA"/>
</dbReference>
<sequence>MVVVTVPCSSLAMREFLERIEGRRKGDRWSNLPDDLVWMIKARLDYPNNLRFASVCKRWLHASLDYQPIVDARPWLMVAENTFGSKREFISASTGEKYTIDLPDFCDAHTLFSKQGWLFLVNKKCLRRGEGHSHMSMDTESDSPFFLLNPFKKVKIKLPHLAIAAKDVFEGAFDLVDGNPCCVVVADFFWFQRDPFVKVAVTHPGDNTWATYTHRCPGSLTPDSVSWVFVIGELVYCLQYTTCVYYFDLANLEWTEPMRNENQVSHQFHHYVMVSEGKVFQVRLGGDRGTNAVFYELNDSKTYWEPLRHKDLEDTCWLLGKRGQRFSFRFKGKEADKIYTSCKNLAKDGCVNFNIHTSYKNLEAKDGCVNFDIREHRNLLGQVREKTGQLIWELTHVYFVLELTQGCVYWVDMG</sequence>
<reference evidence="1 2" key="1">
    <citation type="journal article" date="2021" name="Hortic Res">
        <title>High-quality reference genome and annotation aids understanding of berry development for evergreen blueberry (Vaccinium darrowii).</title>
        <authorList>
            <person name="Yu J."/>
            <person name="Hulse-Kemp A.M."/>
            <person name="Babiker E."/>
            <person name="Staton M."/>
        </authorList>
    </citation>
    <scope>NUCLEOTIDE SEQUENCE [LARGE SCALE GENOMIC DNA]</scope>
    <source>
        <strain evidence="2">cv. NJ 8807/NJ 8810</strain>
        <tissue evidence="1">Young leaf</tissue>
    </source>
</reference>
<proteinExistence type="predicted"/>
<protein>
    <submittedName>
        <fullName evidence="1">Uncharacterized protein</fullName>
    </submittedName>
</protein>
<evidence type="ECO:0000313" key="2">
    <source>
        <dbReference type="Proteomes" id="UP000828048"/>
    </source>
</evidence>
<evidence type="ECO:0000313" key="1">
    <source>
        <dbReference type="EMBL" id="KAH7852212.1"/>
    </source>
</evidence>
<dbReference type="Proteomes" id="UP000828048">
    <property type="component" value="Chromosome 8"/>
</dbReference>
<keyword evidence="2" id="KW-1185">Reference proteome</keyword>
<accession>A0ACB7YFP6</accession>
<comment type="caution">
    <text evidence="1">The sequence shown here is derived from an EMBL/GenBank/DDBJ whole genome shotgun (WGS) entry which is preliminary data.</text>
</comment>
<name>A0ACB7YFP6_9ERIC</name>
<organism evidence="1 2">
    <name type="scientific">Vaccinium darrowii</name>
    <dbReference type="NCBI Taxonomy" id="229202"/>
    <lineage>
        <taxon>Eukaryota</taxon>
        <taxon>Viridiplantae</taxon>
        <taxon>Streptophyta</taxon>
        <taxon>Embryophyta</taxon>
        <taxon>Tracheophyta</taxon>
        <taxon>Spermatophyta</taxon>
        <taxon>Magnoliopsida</taxon>
        <taxon>eudicotyledons</taxon>
        <taxon>Gunneridae</taxon>
        <taxon>Pentapetalae</taxon>
        <taxon>asterids</taxon>
        <taxon>Ericales</taxon>
        <taxon>Ericaceae</taxon>
        <taxon>Vaccinioideae</taxon>
        <taxon>Vaccinieae</taxon>
        <taxon>Vaccinium</taxon>
    </lineage>
</organism>
<gene>
    <name evidence="1" type="ORF">Vadar_021849</name>
</gene>